<dbReference type="SUPFAM" id="SSF53474">
    <property type="entry name" value="alpha/beta-Hydrolases"/>
    <property type="match status" value="1"/>
</dbReference>
<reference evidence="6 8" key="2">
    <citation type="submission" date="2018-07" db="EMBL/GenBank/DDBJ databases">
        <title>Draft Genome Assemblies for Five Robust Yarrowia lipolytica Strains Exhibiting High Lipid Production and Pentose Sugar Utilization and Sugar Alcohol Secretion from Undetoxified Lignocellulosic Biomass Hydrolysates.</title>
        <authorList>
            <consortium name="DOE Joint Genome Institute"/>
            <person name="Walker C."/>
            <person name="Ryu S."/>
            <person name="Na H."/>
            <person name="Zane M."/>
            <person name="LaButti K."/>
            <person name="Lipzen A."/>
            <person name="Haridas S."/>
            <person name="Barry K."/>
            <person name="Grigoriev I.V."/>
            <person name="Quarterman J."/>
            <person name="Slininger P."/>
            <person name="Dien B."/>
            <person name="Trinh C.T."/>
        </authorList>
    </citation>
    <scope>NUCLEOTIDE SEQUENCE [LARGE SCALE GENOMIC DNA]</scope>
    <source>
        <strain evidence="6 8">YB392</strain>
    </source>
</reference>
<dbReference type="UniPathway" id="UPA00333">
    <property type="reaction ID" value="UER00454"/>
</dbReference>
<dbReference type="InterPro" id="IPR050300">
    <property type="entry name" value="GDXG_lipolytic_enzyme"/>
</dbReference>
<evidence type="ECO:0000313" key="8">
    <source>
        <dbReference type="Proteomes" id="UP000256601"/>
    </source>
</evidence>
<feature type="active site" evidence="3">
    <location>
        <position position="223"/>
    </location>
</feature>
<dbReference type="VEuPathDB" id="FungiDB:YALI0_E03806g"/>
<comment type="similarity">
    <text evidence="3">Belongs to the kynurenine formamidase family.</text>
</comment>
<feature type="short sequence motif" description="HGGXW" evidence="3">
    <location>
        <begin position="36"/>
        <end position="40"/>
    </location>
</feature>
<comment type="catalytic activity">
    <reaction evidence="3">
        <text>N-formyl-L-kynurenine + H2O = L-kynurenine + formate + H(+)</text>
        <dbReference type="Rhea" id="RHEA:13009"/>
        <dbReference type="ChEBI" id="CHEBI:15377"/>
        <dbReference type="ChEBI" id="CHEBI:15378"/>
        <dbReference type="ChEBI" id="CHEBI:15740"/>
        <dbReference type="ChEBI" id="CHEBI:57959"/>
        <dbReference type="ChEBI" id="CHEBI:58629"/>
        <dbReference type="EC" id="3.5.1.9"/>
    </reaction>
</comment>
<organism evidence="5 7">
    <name type="scientific">Yarrowia lipolytica</name>
    <name type="common">Candida lipolytica</name>
    <dbReference type="NCBI Taxonomy" id="4952"/>
    <lineage>
        <taxon>Eukaryota</taxon>
        <taxon>Fungi</taxon>
        <taxon>Dikarya</taxon>
        <taxon>Ascomycota</taxon>
        <taxon>Saccharomycotina</taxon>
        <taxon>Dipodascomycetes</taxon>
        <taxon>Dipodascales</taxon>
        <taxon>Dipodascales incertae sedis</taxon>
        <taxon>Yarrowia</taxon>
    </lineage>
</organism>
<dbReference type="HAMAP" id="MF_03014">
    <property type="entry name" value="KFase"/>
    <property type="match status" value="1"/>
</dbReference>
<dbReference type="GO" id="GO:0019441">
    <property type="term" value="P:L-tryptophan catabolic process to kynurenine"/>
    <property type="evidence" value="ECO:0007669"/>
    <property type="project" value="UniProtKB-UniRule"/>
</dbReference>
<evidence type="ECO:0000313" key="7">
    <source>
        <dbReference type="Proteomes" id="UP000182444"/>
    </source>
</evidence>
<evidence type="ECO:0000256" key="1">
    <source>
        <dbReference type="ARBA" id="ARBA00022801"/>
    </source>
</evidence>
<evidence type="ECO:0000313" key="5">
    <source>
        <dbReference type="EMBL" id="AOW04914.1"/>
    </source>
</evidence>
<dbReference type="OrthoDB" id="420264at2759"/>
<dbReference type="Proteomes" id="UP000256601">
    <property type="component" value="Unassembled WGS sequence"/>
</dbReference>
<accession>A0A1D8NH13</accession>
<dbReference type="InterPro" id="IPR013094">
    <property type="entry name" value="AB_hydrolase_3"/>
</dbReference>
<dbReference type="EMBL" id="KZ858978">
    <property type="protein sequence ID" value="RDW26537.1"/>
    <property type="molecule type" value="Genomic_DNA"/>
</dbReference>
<feature type="active site" evidence="3">
    <location>
        <position position="190"/>
    </location>
</feature>
<dbReference type="InterPro" id="IPR029058">
    <property type="entry name" value="AB_hydrolase_fold"/>
</dbReference>
<dbReference type="EC" id="3.5.1.9" evidence="3"/>
<evidence type="ECO:0000259" key="4">
    <source>
        <dbReference type="Pfam" id="PF07859"/>
    </source>
</evidence>
<feature type="domain" description="Alpha/beta hydrolase fold-3" evidence="4">
    <location>
        <begin position="32"/>
        <end position="223"/>
    </location>
</feature>
<dbReference type="InterPro" id="IPR027519">
    <property type="entry name" value="KFase_ver/fungi-typ"/>
</dbReference>
<dbReference type="VEuPathDB" id="FungiDB:YALI1_E04590g"/>
<protein>
    <recommendedName>
        <fullName evidence="3">Kynurenine formamidase</fullName>
        <shortName evidence="3">KFA</shortName>
        <shortName evidence="3">KFase</shortName>
        <ecNumber evidence="3">3.5.1.9</ecNumber>
    </recommendedName>
    <alternativeName>
        <fullName evidence="3">Arylformamidase</fullName>
    </alternativeName>
    <alternativeName>
        <fullName evidence="3">N-formylkynurenine formamidase</fullName>
        <shortName evidence="3">FKF</shortName>
    </alternativeName>
</protein>
<dbReference type="KEGG" id="yli:2912166"/>
<sequence length="244" mass="27479">MTTITKLTYGPDPRQYSNVWIPKGSKAPSHWVIFMHGGAWVDYKQTEKDGDELMEAVVDGNVWGASIEYRLAPEVSGKTFAEDVYNAIKSIFDKYPAAPWTMIGHSAGAFHSLKLDTDVKEKGGFASPTNIILSEGIYDLRTLVDDHPTYSYFTNPAWGEDKAKWDEESPLLHHQACPKINYTIVHSDIDELVPFDGQPQLLAKKWKQQGVPFDFEVIRGLKHNDVFISSEFAKIANEIIQKSS</sequence>
<gene>
    <name evidence="3" type="primary">BNA7</name>
    <name evidence="6" type="ORF">B0I71DRAFT_130697</name>
    <name evidence="5" type="ORF">YALI1_E04590g</name>
</gene>
<feature type="active site" description="Nucleophile" evidence="3">
    <location>
        <position position="106"/>
    </location>
</feature>
<comment type="function">
    <text evidence="3">Catalyzes the hydrolysis of N-formyl-L-kynurenine to L-kynurenine, the second step in the kynurenine pathway of tryptophan degradation. Kynurenine may be further oxidized to nicotinic acid, NAD(H) and NADP(H). Required for elimination of toxic metabolites.</text>
</comment>
<comment type="subunit">
    <text evidence="3">Homodimer.</text>
</comment>
<dbReference type="ESTHER" id="yarli-q6c748">
    <property type="family name" value="Kynurenine-formamidase"/>
</dbReference>
<keyword evidence="1 3" id="KW-0378">Hydrolase</keyword>
<dbReference type="GO" id="GO:0004061">
    <property type="term" value="F:arylformamidase activity"/>
    <property type="evidence" value="ECO:0007669"/>
    <property type="project" value="UniProtKB-UniRule"/>
</dbReference>
<dbReference type="PANTHER" id="PTHR48081">
    <property type="entry name" value="AB HYDROLASE SUPERFAMILY PROTEIN C4A8.06C"/>
    <property type="match status" value="1"/>
</dbReference>
<dbReference type="PANTHER" id="PTHR48081:SF33">
    <property type="entry name" value="KYNURENINE FORMAMIDASE"/>
    <property type="match status" value="1"/>
</dbReference>
<comment type="pathway">
    <text evidence="3">Amino-acid degradation; L-tryptophan degradation via kynurenine pathway; L-kynurenine from L-tryptophan: step 2/2.</text>
</comment>
<name>A0A1D8NH13_YARLL</name>
<dbReference type="Pfam" id="PF07859">
    <property type="entry name" value="Abhydrolase_3"/>
    <property type="match status" value="1"/>
</dbReference>
<dbReference type="Gene3D" id="3.40.50.1820">
    <property type="entry name" value="alpha/beta hydrolase"/>
    <property type="match status" value="1"/>
</dbReference>
<dbReference type="GeneID" id="2912166"/>
<proteinExistence type="inferred from homology"/>
<dbReference type="GO" id="GO:0034354">
    <property type="term" value="P:'de novo' NAD+ biosynthetic process from L-tryptophan"/>
    <property type="evidence" value="ECO:0007669"/>
    <property type="project" value="UniProtKB-UniRule"/>
</dbReference>
<dbReference type="RefSeq" id="XP_503514.1">
    <property type="nucleotide sequence ID" value="XM_503514.1"/>
</dbReference>
<evidence type="ECO:0000313" key="6">
    <source>
        <dbReference type="EMBL" id="RDW26537.1"/>
    </source>
</evidence>
<evidence type="ECO:0000256" key="3">
    <source>
        <dbReference type="HAMAP-Rule" id="MF_03014"/>
    </source>
</evidence>
<evidence type="ECO:0000256" key="2">
    <source>
        <dbReference type="ARBA" id="ARBA00023079"/>
    </source>
</evidence>
<keyword evidence="2 3" id="KW-0823">Tryptophan catabolism</keyword>
<dbReference type="AlphaFoldDB" id="A0A1D8NH13"/>
<dbReference type="Proteomes" id="UP000182444">
    <property type="component" value="Chromosome 1E"/>
</dbReference>
<reference evidence="5 7" key="1">
    <citation type="journal article" date="2016" name="PLoS ONE">
        <title>Sequence Assembly of Yarrowia lipolytica Strain W29/CLIB89 Shows Transposable Element Diversity.</title>
        <authorList>
            <person name="Magnan C."/>
            <person name="Yu J."/>
            <person name="Chang I."/>
            <person name="Jahn E."/>
            <person name="Kanomata Y."/>
            <person name="Wu J."/>
            <person name="Zeller M."/>
            <person name="Oakes M."/>
            <person name="Baldi P."/>
            <person name="Sandmeyer S."/>
        </authorList>
    </citation>
    <scope>NUCLEOTIDE SEQUENCE [LARGE SCALE GENOMIC DNA]</scope>
    <source>
        <strain evidence="5">CLIB89</strain>
        <strain evidence="7">CLIB89(W29)</strain>
    </source>
</reference>
<comment type="domain">
    <text evidence="3">The main chain amide nitrogen atoms of the second glycine and its adjacent residue in the HGGXW motif define the oxyanion hole, and stabilize the oxyanion that forms during the nucleophilic attack by the catalytic serine during substrate cleavage.</text>
</comment>
<dbReference type="EMBL" id="CP017557">
    <property type="protein sequence ID" value="AOW04914.1"/>
    <property type="molecule type" value="Genomic_DNA"/>
</dbReference>